<dbReference type="Proteomes" id="UP001303587">
    <property type="component" value="Chromosome"/>
</dbReference>
<proteinExistence type="predicted"/>
<accession>A0AA96ZUF8</accession>
<protein>
    <recommendedName>
        <fullName evidence="1">PIN domain-containing protein</fullName>
    </recommendedName>
</protein>
<dbReference type="InterPro" id="IPR029060">
    <property type="entry name" value="PIN-like_dom_sf"/>
</dbReference>
<name>A0AA96ZUF8_9EURY</name>
<gene>
    <name evidence="2" type="ORF">MsAc7_12580</name>
</gene>
<dbReference type="SMART" id="SM00670">
    <property type="entry name" value="PINc"/>
    <property type="match status" value="1"/>
</dbReference>
<dbReference type="AlphaFoldDB" id="A0AA96ZUF8"/>
<dbReference type="EMBL" id="CP131060">
    <property type="protein sequence ID" value="WNY25700.1"/>
    <property type="molecule type" value="Genomic_DNA"/>
</dbReference>
<evidence type="ECO:0000313" key="3">
    <source>
        <dbReference type="Proteomes" id="UP001303587"/>
    </source>
</evidence>
<sequence>MKVFKSEEINRNFTMNIFVDTNVFLSVYFSQNNYFSEICEKDYHNFLKNKTNLYTDFTVISELFNRILKKSWKDYCLENNVNLTRFSYKKYRETKDFSSSIDDVCQKVCQILSKVNLVNFEYDSKDLSLKIGENQFNTIDFNDFHIINVCQRYDFCLWTNDIDFKNKNIKIFTENGKYFDQKMNLEELFRKNNTKSCNS</sequence>
<dbReference type="Gene3D" id="3.40.50.1010">
    <property type="entry name" value="5'-nuclease"/>
    <property type="match status" value="1"/>
</dbReference>
<keyword evidence="3" id="KW-1185">Reference proteome</keyword>
<feature type="domain" description="PIN" evidence="1">
    <location>
        <begin position="15"/>
        <end position="166"/>
    </location>
</feature>
<dbReference type="InterPro" id="IPR002716">
    <property type="entry name" value="PIN_dom"/>
</dbReference>
<organism evidence="2 3">
    <name type="scientific">Methanolapillus millepedarum</name>
    <dbReference type="NCBI Taxonomy" id="3028296"/>
    <lineage>
        <taxon>Archaea</taxon>
        <taxon>Methanobacteriati</taxon>
        <taxon>Methanobacteriota</taxon>
        <taxon>Stenosarchaea group</taxon>
        <taxon>Methanomicrobia</taxon>
        <taxon>Methanosarcinales</taxon>
        <taxon>Methanosarcinaceae</taxon>
        <taxon>Methanolapillus</taxon>
    </lineage>
</organism>
<dbReference type="SUPFAM" id="SSF88723">
    <property type="entry name" value="PIN domain-like"/>
    <property type="match status" value="1"/>
</dbReference>
<reference evidence="2 3" key="1">
    <citation type="submission" date="2023-07" db="EMBL/GenBank/DDBJ databases">
        <title>Closed genoem sequence of Methanosarcinaceae archaeon Ac7.</title>
        <authorList>
            <person name="Poehlein A."/>
            <person name="Protasov E."/>
            <person name="Platt K."/>
            <person name="Reeh H."/>
            <person name="Daniel R."/>
            <person name="Brune A."/>
        </authorList>
    </citation>
    <scope>NUCLEOTIDE SEQUENCE [LARGE SCALE GENOMIC DNA]</scope>
    <source>
        <strain evidence="2 3">Ac7</strain>
    </source>
</reference>
<evidence type="ECO:0000259" key="1">
    <source>
        <dbReference type="SMART" id="SM00670"/>
    </source>
</evidence>
<evidence type="ECO:0000313" key="2">
    <source>
        <dbReference type="EMBL" id="WNY25700.1"/>
    </source>
</evidence>
<dbReference type="Pfam" id="PF01850">
    <property type="entry name" value="PIN"/>
    <property type="match status" value="1"/>
</dbReference>